<dbReference type="InterPro" id="IPR050242">
    <property type="entry name" value="JAMM_MPN+_peptidase_M67A"/>
</dbReference>
<dbReference type="EMBL" id="GL996521">
    <property type="protein sequence ID" value="EGV64226.1"/>
    <property type="molecule type" value="Genomic_DNA"/>
</dbReference>
<evidence type="ECO:0000259" key="15">
    <source>
        <dbReference type="PROSITE" id="PS50249"/>
    </source>
</evidence>
<feature type="region of interest" description="Disordered" evidence="14">
    <location>
        <begin position="319"/>
        <end position="340"/>
    </location>
</feature>
<keyword evidence="10" id="KW-0378">Hydrolase</keyword>
<proteinExistence type="inferred from homology"/>
<keyword evidence="12" id="KW-0482">Metalloprotease</keyword>
<evidence type="ECO:0000256" key="4">
    <source>
        <dbReference type="ARBA" id="ARBA00011098"/>
    </source>
</evidence>
<dbReference type="OrthoDB" id="605656at2759"/>
<evidence type="ECO:0000256" key="7">
    <source>
        <dbReference type="ARBA" id="ARBA00022670"/>
    </source>
</evidence>
<dbReference type="PROSITE" id="PS50249">
    <property type="entry name" value="MPN"/>
    <property type="match status" value="1"/>
</dbReference>
<evidence type="ECO:0000313" key="17">
    <source>
        <dbReference type="Proteomes" id="UP000000707"/>
    </source>
</evidence>
<evidence type="ECO:0000256" key="6">
    <source>
        <dbReference type="ARBA" id="ARBA00022490"/>
    </source>
</evidence>
<dbReference type="GO" id="GO:0008237">
    <property type="term" value="F:metallopeptidase activity"/>
    <property type="evidence" value="ECO:0007669"/>
    <property type="project" value="UniProtKB-KW"/>
</dbReference>
<dbReference type="FunFam" id="3.40.140.10:FF:000203">
    <property type="entry name" value="COP9 signalosome complex subunit 5"/>
    <property type="match status" value="1"/>
</dbReference>
<keyword evidence="8" id="KW-0479">Metal-binding</keyword>
<evidence type="ECO:0000256" key="8">
    <source>
        <dbReference type="ARBA" id="ARBA00022723"/>
    </source>
</evidence>
<dbReference type="CDD" id="cd08069">
    <property type="entry name" value="MPN_RPN11_CSN5"/>
    <property type="match status" value="1"/>
</dbReference>
<protein>
    <recommendedName>
        <fullName evidence="5">COP9 signalosome complex subunit 5</fullName>
    </recommendedName>
</protein>
<dbReference type="SMART" id="SM00232">
    <property type="entry name" value="JAB_MPN"/>
    <property type="match status" value="1"/>
</dbReference>
<evidence type="ECO:0000256" key="1">
    <source>
        <dbReference type="ARBA" id="ARBA00004123"/>
    </source>
</evidence>
<dbReference type="PANTHER" id="PTHR10410">
    <property type="entry name" value="EUKARYOTIC TRANSLATION INITIATION FACTOR 3 -RELATED"/>
    <property type="match status" value="1"/>
</dbReference>
<comment type="subunit">
    <text evidence="4">Component of the COP9 signalosome (CSN) complex.</text>
</comment>
<dbReference type="GO" id="GO:0005737">
    <property type="term" value="C:cytoplasm"/>
    <property type="evidence" value="ECO:0007669"/>
    <property type="project" value="UniProtKB-SubCell"/>
</dbReference>
<dbReference type="GO" id="GO:0006508">
    <property type="term" value="P:proteolysis"/>
    <property type="evidence" value="ECO:0007669"/>
    <property type="project" value="UniProtKB-KW"/>
</dbReference>
<dbReference type="InterPro" id="IPR000555">
    <property type="entry name" value="JAMM/MPN+_dom"/>
</dbReference>
<evidence type="ECO:0000256" key="14">
    <source>
        <dbReference type="SAM" id="MobiDB-lite"/>
    </source>
</evidence>
<name>G3B3U9_CANTC</name>
<dbReference type="Proteomes" id="UP000000707">
    <property type="component" value="Unassembled WGS sequence"/>
</dbReference>
<evidence type="ECO:0000256" key="3">
    <source>
        <dbReference type="ARBA" id="ARBA00006008"/>
    </source>
</evidence>
<evidence type="ECO:0000256" key="5">
    <source>
        <dbReference type="ARBA" id="ARBA00014880"/>
    </source>
</evidence>
<evidence type="ECO:0000256" key="11">
    <source>
        <dbReference type="ARBA" id="ARBA00022833"/>
    </source>
</evidence>
<dbReference type="GO" id="GO:0046872">
    <property type="term" value="F:metal ion binding"/>
    <property type="evidence" value="ECO:0007669"/>
    <property type="project" value="UniProtKB-KW"/>
</dbReference>
<keyword evidence="17" id="KW-1185">Reference proteome</keyword>
<keyword evidence="6" id="KW-0963">Cytoplasm</keyword>
<evidence type="ECO:0000256" key="12">
    <source>
        <dbReference type="ARBA" id="ARBA00023049"/>
    </source>
</evidence>
<dbReference type="InterPro" id="IPR037518">
    <property type="entry name" value="MPN"/>
</dbReference>
<dbReference type="MEROPS" id="M67.A01"/>
<reference evidence="16 17" key="1">
    <citation type="journal article" date="2011" name="Proc. Natl. Acad. Sci. U.S.A.">
        <title>Comparative genomics of xylose-fermenting fungi for enhanced biofuel production.</title>
        <authorList>
            <person name="Wohlbach D.J."/>
            <person name="Kuo A."/>
            <person name="Sato T.K."/>
            <person name="Potts K.M."/>
            <person name="Salamov A.A."/>
            <person name="LaButti K.M."/>
            <person name="Sun H."/>
            <person name="Clum A."/>
            <person name="Pangilinan J.L."/>
            <person name="Lindquist E.A."/>
            <person name="Lucas S."/>
            <person name="Lapidus A."/>
            <person name="Jin M."/>
            <person name="Gunawan C."/>
            <person name="Balan V."/>
            <person name="Dale B.E."/>
            <person name="Jeffries T.W."/>
            <person name="Zinkel R."/>
            <person name="Barry K.W."/>
            <person name="Grigoriev I.V."/>
            <person name="Gasch A.P."/>
        </authorList>
    </citation>
    <scope>NUCLEOTIDE SEQUENCE [LARGE SCALE GENOMIC DNA]</scope>
    <source>
        <strain evidence="17">ATCC 10573 / BCRC 21748 / CBS 615 / JCM 9827 / NBRC 10315 / NRRL Y-1498 / VKM Y-70</strain>
    </source>
</reference>
<keyword evidence="9" id="KW-0736">Signalosome</keyword>
<dbReference type="Pfam" id="PF01398">
    <property type="entry name" value="JAB"/>
    <property type="match status" value="1"/>
</dbReference>
<keyword evidence="11" id="KW-0862">Zinc</keyword>
<comment type="similarity">
    <text evidence="3">Belongs to the peptidase M67A family. CSN5 subfamily.</text>
</comment>
<evidence type="ECO:0000256" key="10">
    <source>
        <dbReference type="ARBA" id="ARBA00022801"/>
    </source>
</evidence>
<comment type="subcellular location">
    <subcellularLocation>
        <location evidence="2">Cytoplasm</location>
    </subcellularLocation>
    <subcellularLocation>
        <location evidence="1">Nucleus</location>
    </subcellularLocation>
</comment>
<dbReference type="HOGENOM" id="CLU_665638_0_0_1"/>
<dbReference type="GeneID" id="18247116"/>
<feature type="domain" description="MPN" evidence="15">
    <location>
        <begin position="52"/>
        <end position="188"/>
    </location>
</feature>
<sequence>MTHLQELSKYFKVDTSSSVSVADGDFYHSVAGDSKAMAKRPWKKDPKYFTKTAISTLAVFKMAQHAALGGDIEIMGSLIGKIHAGCIIVTDVYAIPVEGTETRVNAQLEGYEYMVSYLQLNNKLRPNENIVGWYHSHPGYGCWLSGIDVSTQSLNQIQDPYLAIVIDPFKSIKQGKIELGAFRTYPDDFKTDPSGVTTEKRARFGNHADSYYSLDIEIYRTTADEELVRFMNKETWVQELVVKPEVAESHEASKMDAITKATRLVCHAGHEGRMSMEGEGTEKITSQMNSHRRLATQFNGLFVKSAEAEASNHLNPYNAASKHRITSPVPPPSTIPEDDMMEDDVLSSVDVNYDDLDDDTSNDEASIYTKPRKFRRRIAGNKDLALLADGCNRLGTHEVRELIVQDIQRKLFN</sequence>
<dbReference type="SUPFAM" id="SSF102712">
    <property type="entry name" value="JAB1/MPN domain"/>
    <property type="match status" value="1"/>
</dbReference>
<evidence type="ECO:0000256" key="13">
    <source>
        <dbReference type="ARBA" id="ARBA00023242"/>
    </source>
</evidence>
<accession>G3B3U9</accession>
<dbReference type="AlphaFoldDB" id="G3B3U9"/>
<gene>
    <name evidence="16" type="ORF">CANTEDRAFT_113774</name>
</gene>
<keyword evidence="13" id="KW-0539">Nucleus</keyword>
<organism evidence="17">
    <name type="scientific">Candida tenuis (strain ATCC 10573 / BCRC 21748 / CBS 615 / JCM 9827 / NBRC 10315 / NRRL Y-1498 / VKM Y-70)</name>
    <name type="common">Yeast</name>
    <name type="synonym">Yamadazyma tenuis</name>
    <dbReference type="NCBI Taxonomy" id="590646"/>
    <lineage>
        <taxon>Eukaryota</taxon>
        <taxon>Fungi</taxon>
        <taxon>Dikarya</taxon>
        <taxon>Ascomycota</taxon>
        <taxon>Saccharomycotina</taxon>
        <taxon>Pichiomycetes</taxon>
        <taxon>Debaryomycetaceae</taxon>
        <taxon>Yamadazyma</taxon>
    </lineage>
</organism>
<evidence type="ECO:0000313" key="16">
    <source>
        <dbReference type="EMBL" id="EGV64226.1"/>
    </source>
</evidence>
<dbReference type="GO" id="GO:0008180">
    <property type="term" value="C:COP9 signalosome"/>
    <property type="evidence" value="ECO:0007669"/>
    <property type="project" value="UniProtKB-KW"/>
</dbReference>
<keyword evidence="7" id="KW-0645">Protease</keyword>
<dbReference type="STRING" id="590646.G3B3U9"/>
<dbReference type="KEGG" id="cten:18247116"/>
<evidence type="ECO:0000256" key="2">
    <source>
        <dbReference type="ARBA" id="ARBA00004496"/>
    </source>
</evidence>
<dbReference type="Gene3D" id="3.40.140.10">
    <property type="entry name" value="Cytidine Deaminase, domain 2"/>
    <property type="match status" value="1"/>
</dbReference>
<evidence type="ECO:0000256" key="9">
    <source>
        <dbReference type="ARBA" id="ARBA00022790"/>
    </source>
</evidence>
<dbReference type="eggNOG" id="KOG1554">
    <property type="taxonomic scope" value="Eukaryota"/>
</dbReference>